<dbReference type="Gene3D" id="3.10.100.10">
    <property type="entry name" value="Mannose-Binding Protein A, subunit A"/>
    <property type="match status" value="2"/>
</dbReference>
<dbReference type="GO" id="GO:0004252">
    <property type="term" value="F:serine-type endopeptidase activity"/>
    <property type="evidence" value="ECO:0007669"/>
    <property type="project" value="InterPro"/>
</dbReference>
<dbReference type="PROSITE" id="PS50041">
    <property type="entry name" value="C_TYPE_LECTIN_2"/>
    <property type="match status" value="1"/>
</dbReference>
<evidence type="ECO:0000256" key="2">
    <source>
        <dbReference type="SAM" id="MobiDB-lite"/>
    </source>
</evidence>
<organism evidence="4">
    <name type="scientific">Darwinula stevensoni</name>
    <dbReference type="NCBI Taxonomy" id="69355"/>
    <lineage>
        <taxon>Eukaryota</taxon>
        <taxon>Metazoa</taxon>
        <taxon>Ecdysozoa</taxon>
        <taxon>Arthropoda</taxon>
        <taxon>Crustacea</taxon>
        <taxon>Oligostraca</taxon>
        <taxon>Ostracoda</taxon>
        <taxon>Podocopa</taxon>
        <taxon>Podocopida</taxon>
        <taxon>Darwinulocopina</taxon>
        <taxon>Darwinuloidea</taxon>
        <taxon>Darwinulidae</taxon>
        <taxon>Darwinula</taxon>
    </lineage>
</organism>
<dbReference type="InterPro" id="IPR009003">
    <property type="entry name" value="Peptidase_S1_PA"/>
</dbReference>
<dbReference type="AlphaFoldDB" id="A0A7R9A593"/>
<dbReference type="Gene3D" id="2.40.10.10">
    <property type="entry name" value="Trypsin-like serine proteases"/>
    <property type="match status" value="1"/>
</dbReference>
<evidence type="ECO:0000259" key="3">
    <source>
        <dbReference type="PROSITE" id="PS50041"/>
    </source>
</evidence>
<evidence type="ECO:0000256" key="1">
    <source>
        <dbReference type="ARBA" id="ARBA00023157"/>
    </source>
</evidence>
<feature type="domain" description="C-type lectin" evidence="3">
    <location>
        <begin position="198"/>
        <end position="327"/>
    </location>
</feature>
<protein>
    <recommendedName>
        <fullName evidence="3">C-type lectin domain-containing protein</fullName>
    </recommendedName>
</protein>
<dbReference type="InterPro" id="IPR016187">
    <property type="entry name" value="CTDL_fold"/>
</dbReference>
<keyword evidence="5" id="KW-1185">Reference proteome</keyword>
<dbReference type="SUPFAM" id="SSF50494">
    <property type="entry name" value="Trypsin-like serine proteases"/>
    <property type="match status" value="1"/>
</dbReference>
<dbReference type="Proteomes" id="UP000677054">
    <property type="component" value="Unassembled WGS sequence"/>
</dbReference>
<dbReference type="SUPFAM" id="SSF56436">
    <property type="entry name" value="C-type lectin-like"/>
    <property type="match status" value="2"/>
</dbReference>
<dbReference type="Pfam" id="PF00089">
    <property type="entry name" value="Trypsin"/>
    <property type="match status" value="1"/>
</dbReference>
<dbReference type="GO" id="GO:0006508">
    <property type="term" value="P:proteolysis"/>
    <property type="evidence" value="ECO:0007669"/>
    <property type="project" value="InterPro"/>
</dbReference>
<dbReference type="PANTHER" id="PTHR24253">
    <property type="entry name" value="TRANSMEMBRANE PROTEASE SERINE"/>
    <property type="match status" value="1"/>
</dbReference>
<dbReference type="EMBL" id="LR901217">
    <property type="protein sequence ID" value="CAD7248084.1"/>
    <property type="molecule type" value="Genomic_DNA"/>
</dbReference>
<dbReference type="InterPro" id="IPR001254">
    <property type="entry name" value="Trypsin_dom"/>
</dbReference>
<dbReference type="CDD" id="cd00037">
    <property type="entry name" value="CLECT"/>
    <property type="match status" value="1"/>
</dbReference>
<reference evidence="4" key="1">
    <citation type="submission" date="2020-11" db="EMBL/GenBank/DDBJ databases">
        <authorList>
            <person name="Tran Van P."/>
        </authorList>
    </citation>
    <scope>NUCLEOTIDE SEQUENCE</scope>
</reference>
<dbReference type="PANTHER" id="PTHR24253:SF176">
    <property type="entry name" value="CORIN, ISOFORM B"/>
    <property type="match status" value="1"/>
</dbReference>
<dbReference type="InterPro" id="IPR001304">
    <property type="entry name" value="C-type_lectin-like"/>
</dbReference>
<proteinExistence type="predicted"/>
<keyword evidence="1" id="KW-1015">Disulfide bond</keyword>
<dbReference type="EMBL" id="CAJPEV010001700">
    <property type="protein sequence ID" value="CAG0893927.1"/>
    <property type="molecule type" value="Genomic_DNA"/>
</dbReference>
<dbReference type="InterPro" id="IPR016186">
    <property type="entry name" value="C-type_lectin-like/link_sf"/>
</dbReference>
<sequence>MTDRSIHPYSISIAPSIHIHRSYVSQPPQNDIAHLKLQTPMNFAACPNIRPICLASANPRANSMVTIAEWGRTFGSSSALPMALMVTTVNALSLQTCQSIWGTFLNNNYVCLLVSRRNICNAECPETHANRLDTGKGRQKVGPISVSGGTVELGLAIRRVKSWEKIEASVGSKMSAGRLRRFFPLSFIFLLARPCTSFDVDSLEIRNSSKSWNDAQGFCNSQGKELLWLDGDAARTLRNFSGSVPNPFGSGVFYVGNTLSSEQLTQFSSNPSRRTRKTLWFSNSDVPSTCWNRSQPGKDSCAVLSAKGSGFVLATVACQKKYGFLCAARPRGPAYDPRSVPERLPNIERVLDPEYMQALGVTGGDYGTSLAGCRSLGKDLLKIRTQEDLQAGAQFLAGKELSGKFFIKNNIHSQNIGGYSGRVSLWSTYGDIPNSLWNSPQPGSELCAVINGNQIQTEGCDQTDKAICYGRPACPNTYPAPIGAIPSFELWQGAEDFAPDGSSVTFSCPKFHRFKDRSLEVDITCSDGAWIPTDISSYCIAKYLTNAGNQTVNILENPAPITIQGERPFYRILFDEPKIITVVDILQTNNSGCYDFNNIEIRVGDTELSANGNFSQNPLCAYFKGYDSDIACRSVREKIRCSQPLTGKILSIQKIPGANSNGGSMDPPNAVAGVAGGAANGKRKRRQTINRSGAAPKRRISS</sequence>
<accession>A0A7R9A593</accession>
<evidence type="ECO:0000313" key="4">
    <source>
        <dbReference type="EMBL" id="CAD7248084.1"/>
    </source>
</evidence>
<evidence type="ECO:0000313" key="5">
    <source>
        <dbReference type="Proteomes" id="UP000677054"/>
    </source>
</evidence>
<name>A0A7R9A593_9CRUS</name>
<feature type="region of interest" description="Disordered" evidence="2">
    <location>
        <begin position="658"/>
        <end position="702"/>
    </location>
</feature>
<gene>
    <name evidence="4" type="ORF">DSTB1V02_LOCUS7907</name>
</gene>
<dbReference type="InterPro" id="IPR043504">
    <property type="entry name" value="Peptidase_S1_PA_chymotrypsin"/>
</dbReference>